<dbReference type="SUPFAM" id="SSF53448">
    <property type="entry name" value="Nucleotide-diphospho-sugar transferases"/>
    <property type="match status" value="1"/>
</dbReference>
<dbReference type="OrthoDB" id="9766971at2"/>
<organism evidence="5 6">
    <name type="scientific">Acidiferrobacter thiooxydans</name>
    <dbReference type="NCBI Taxonomy" id="163359"/>
    <lineage>
        <taxon>Bacteria</taxon>
        <taxon>Pseudomonadati</taxon>
        <taxon>Pseudomonadota</taxon>
        <taxon>Gammaproteobacteria</taxon>
        <taxon>Acidiferrobacterales</taxon>
        <taxon>Acidiferrobacteraceae</taxon>
        <taxon>Acidiferrobacter</taxon>
    </lineage>
</organism>
<proteinExistence type="inferred from homology"/>
<dbReference type="STRING" id="163359.A9R16_13795"/>
<keyword evidence="3 5" id="KW-0808">Transferase</keyword>
<dbReference type="Pfam" id="PF00535">
    <property type="entry name" value="Glycos_transf_2"/>
    <property type="match status" value="1"/>
</dbReference>
<dbReference type="GO" id="GO:0016757">
    <property type="term" value="F:glycosyltransferase activity"/>
    <property type="evidence" value="ECO:0007669"/>
    <property type="project" value="UniProtKB-KW"/>
</dbReference>
<dbReference type="Gene3D" id="3.90.550.10">
    <property type="entry name" value="Spore Coat Polysaccharide Biosynthesis Protein SpsA, Chain A"/>
    <property type="match status" value="1"/>
</dbReference>
<evidence type="ECO:0000313" key="6">
    <source>
        <dbReference type="Proteomes" id="UP000253250"/>
    </source>
</evidence>
<evidence type="ECO:0000259" key="4">
    <source>
        <dbReference type="Pfam" id="PF00535"/>
    </source>
</evidence>
<dbReference type="CDD" id="cd06439">
    <property type="entry name" value="CESA_like_1"/>
    <property type="match status" value="1"/>
</dbReference>
<evidence type="ECO:0000256" key="3">
    <source>
        <dbReference type="ARBA" id="ARBA00022679"/>
    </source>
</evidence>
<dbReference type="PANTHER" id="PTHR43630">
    <property type="entry name" value="POLY-BETA-1,6-N-ACETYL-D-GLUCOSAMINE SYNTHASE"/>
    <property type="match status" value="1"/>
</dbReference>
<dbReference type="RefSeq" id="WP_065971115.1">
    <property type="nucleotide sequence ID" value="NZ_CP080624.1"/>
</dbReference>
<sequence>MSAMFWAAFAFTAYTYVGYPALLWVLARLRRPGPVYHWGSALPEVAVVIPAYNEQSAIADKLRTVLASHYPRERLRVLVVSDGSSDATVAAARSVSDPRLTVIARSVRSGKMATVNYAMSLVCEPIVIMTDAGEMFDEDTVPRLVARFADPAMGAVSGELGLVALHTGFSRSLGAYWRYEKAIRALEAVVGSVVGVTGPAYAIRRALFQPMPTDTILDDLAIPLEVIRQGYRVGYERRAFAFERATQGSRHEFIRKRRTLAGNYQIIARYWRLLLPQSPIAWQFWSHKVFRLLVPYALVFMLVGTLGLPWPLRPVVLAIQALFYGLALTAVFVQRSKRPWLNIPYAFCLLNWAAVAGSYYYLAGRLSVRWEKVK</sequence>
<comment type="caution">
    <text evidence="5">The sequence shown here is derived from an EMBL/GenBank/DDBJ whole genome shotgun (WGS) entry which is preliminary data.</text>
</comment>
<dbReference type="InterPro" id="IPR029044">
    <property type="entry name" value="Nucleotide-diphossugar_trans"/>
</dbReference>
<dbReference type="PANTHER" id="PTHR43630:SF1">
    <property type="entry name" value="POLY-BETA-1,6-N-ACETYL-D-GLUCOSAMINE SYNTHASE"/>
    <property type="match status" value="1"/>
</dbReference>
<feature type="domain" description="Glycosyltransferase 2-like" evidence="4">
    <location>
        <begin position="47"/>
        <end position="178"/>
    </location>
</feature>
<keyword evidence="6" id="KW-1185">Reference proteome</keyword>
<reference evidence="5 6" key="1">
    <citation type="submission" date="2018-02" db="EMBL/GenBank/DDBJ databases">
        <title>Insights into the biology of acidophilic members of the Acidiferrobacteraceae family derived from comparative genomic analyses.</title>
        <authorList>
            <person name="Issotta F."/>
            <person name="Thyssen C."/>
            <person name="Mena C."/>
            <person name="Moya A."/>
            <person name="Bellenberg S."/>
            <person name="Sproer C."/>
            <person name="Covarrubias P.C."/>
            <person name="Sand W."/>
            <person name="Quatrini R."/>
            <person name="Vera M."/>
        </authorList>
    </citation>
    <scope>NUCLEOTIDE SEQUENCE [LARGE SCALE GENOMIC DNA]</scope>
    <source>
        <strain evidence="6">m-1</strain>
    </source>
</reference>
<accession>A0A1C2G0H8</accession>
<dbReference type="Proteomes" id="UP000253250">
    <property type="component" value="Unassembled WGS sequence"/>
</dbReference>
<gene>
    <name evidence="5" type="ORF">C4900_04560</name>
</gene>
<dbReference type="EMBL" id="PSYR01000001">
    <property type="protein sequence ID" value="RCN59021.1"/>
    <property type="molecule type" value="Genomic_DNA"/>
</dbReference>
<name>A0A1C2G0H8_9GAMM</name>
<evidence type="ECO:0000256" key="2">
    <source>
        <dbReference type="ARBA" id="ARBA00022676"/>
    </source>
</evidence>
<keyword evidence="2" id="KW-0328">Glycosyltransferase</keyword>
<evidence type="ECO:0000256" key="1">
    <source>
        <dbReference type="ARBA" id="ARBA00006739"/>
    </source>
</evidence>
<dbReference type="InterPro" id="IPR001173">
    <property type="entry name" value="Glyco_trans_2-like"/>
</dbReference>
<evidence type="ECO:0000313" key="5">
    <source>
        <dbReference type="EMBL" id="RCN59021.1"/>
    </source>
</evidence>
<dbReference type="AlphaFoldDB" id="A0A1C2G0H8"/>
<protein>
    <submittedName>
        <fullName evidence="5">Glycosyltransferase family 2 protein</fullName>
    </submittedName>
</protein>
<comment type="similarity">
    <text evidence="1">Belongs to the glycosyltransferase 2 family.</text>
</comment>